<dbReference type="PANTHER" id="PTHR31286:SF99">
    <property type="entry name" value="DUF4283 DOMAIN-CONTAINING PROTEIN"/>
    <property type="match status" value="1"/>
</dbReference>
<reference evidence="2" key="1">
    <citation type="submission" date="2022-12" db="EMBL/GenBank/DDBJ databases">
        <title>Draft genome assemblies for two species of Escallonia (Escalloniales).</title>
        <authorList>
            <person name="Chanderbali A."/>
            <person name="Dervinis C."/>
            <person name="Anghel I."/>
            <person name="Soltis D."/>
            <person name="Soltis P."/>
            <person name="Zapata F."/>
        </authorList>
    </citation>
    <scope>NUCLEOTIDE SEQUENCE</scope>
    <source>
        <strain evidence="2">UCBG92.1500</strain>
        <tissue evidence="2">Leaf</tissue>
    </source>
</reference>
<dbReference type="InterPro" id="IPR040256">
    <property type="entry name" value="At4g02000-like"/>
</dbReference>
<evidence type="ECO:0000313" key="3">
    <source>
        <dbReference type="Proteomes" id="UP001187471"/>
    </source>
</evidence>
<dbReference type="AlphaFoldDB" id="A0AA88UU29"/>
<name>A0AA88UU29_9ASTE</name>
<dbReference type="InterPro" id="IPR025558">
    <property type="entry name" value="DUF4283"/>
</dbReference>
<accession>A0AA88UU29</accession>
<comment type="caution">
    <text evidence="2">The sequence shown here is derived from an EMBL/GenBank/DDBJ whole genome shotgun (WGS) entry which is preliminary data.</text>
</comment>
<feature type="domain" description="DUF4283" evidence="1">
    <location>
        <begin position="85"/>
        <end position="166"/>
    </location>
</feature>
<keyword evidence="3" id="KW-1185">Reference proteome</keyword>
<dbReference type="Proteomes" id="UP001187471">
    <property type="component" value="Unassembled WGS sequence"/>
</dbReference>
<dbReference type="PANTHER" id="PTHR31286">
    <property type="entry name" value="GLYCINE-RICH CELL WALL STRUCTURAL PROTEIN 1.8-LIKE"/>
    <property type="match status" value="1"/>
</dbReference>
<dbReference type="EMBL" id="JAVXUO010000335">
    <property type="protein sequence ID" value="KAK2993253.1"/>
    <property type="molecule type" value="Genomic_DNA"/>
</dbReference>
<dbReference type="GO" id="GO:0005840">
    <property type="term" value="C:ribosome"/>
    <property type="evidence" value="ECO:0007669"/>
    <property type="project" value="InterPro"/>
</dbReference>
<organism evidence="2 3">
    <name type="scientific">Escallonia rubra</name>
    <dbReference type="NCBI Taxonomy" id="112253"/>
    <lineage>
        <taxon>Eukaryota</taxon>
        <taxon>Viridiplantae</taxon>
        <taxon>Streptophyta</taxon>
        <taxon>Embryophyta</taxon>
        <taxon>Tracheophyta</taxon>
        <taxon>Spermatophyta</taxon>
        <taxon>Magnoliopsida</taxon>
        <taxon>eudicotyledons</taxon>
        <taxon>Gunneridae</taxon>
        <taxon>Pentapetalae</taxon>
        <taxon>asterids</taxon>
        <taxon>campanulids</taxon>
        <taxon>Escalloniales</taxon>
        <taxon>Escalloniaceae</taxon>
        <taxon>Escallonia</taxon>
    </lineage>
</organism>
<sequence length="308" mass="35085">MKVTAAKEVKAWFEERFKTGNNRWFFSKLRPKCLRCFGIVFHLLMQRGKLQVMNPVTMTNLSQPNRSHTPAIDLTTTIKARIRQPWKKTLIIKTIGAFFSATAIAPRLNGIWRPTGKLEVIHMANGFHIIKFHQENDYHKALEQGPWFIGTHFLSVHRWSHNFDPHTQKIATLAVWVRLNGLHMEYFDREILTLIGKKIGVPLRIDAITTSITKGGLLAFASKSIPIILISNKFKLGNTFKNSNIKIYLLYVTPLNASDTSAKDARLATNHKQGALLLWNPTTNNGESKIRKLLLRTILTCLKIDPGL</sequence>
<dbReference type="Pfam" id="PF01777">
    <property type="entry name" value="Ribosomal_L27e"/>
    <property type="match status" value="1"/>
</dbReference>
<dbReference type="Gene3D" id="2.30.30.770">
    <property type="match status" value="1"/>
</dbReference>
<dbReference type="InterPro" id="IPR038655">
    <property type="entry name" value="Ribosomal_eL27_sf"/>
</dbReference>
<dbReference type="GO" id="GO:0003735">
    <property type="term" value="F:structural constituent of ribosome"/>
    <property type="evidence" value="ECO:0007669"/>
    <property type="project" value="InterPro"/>
</dbReference>
<proteinExistence type="predicted"/>
<gene>
    <name evidence="2" type="ORF">RJ640_015732</name>
</gene>
<dbReference type="Pfam" id="PF14111">
    <property type="entry name" value="DUF4283"/>
    <property type="match status" value="1"/>
</dbReference>
<dbReference type="InterPro" id="IPR001141">
    <property type="entry name" value="Ribosomal_eL27"/>
</dbReference>
<evidence type="ECO:0000259" key="1">
    <source>
        <dbReference type="Pfam" id="PF14111"/>
    </source>
</evidence>
<protein>
    <recommendedName>
        <fullName evidence="1">DUF4283 domain-containing protein</fullName>
    </recommendedName>
</protein>
<dbReference type="GO" id="GO:0006412">
    <property type="term" value="P:translation"/>
    <property type="evidence" value="ECO:0007669"/>
    <property type="project" value="InterPro"/>
</dbReference>
<evidence type="ECO:0000313" key="2">
    <source>
        <dbReference type="EMBL" id="KAK2993253.1"/>
    </source>
</evidence>